<keyword evidence="1" id="KW-1133">Transmembrane helix</keyword>
<reference evidence="4" key="1">
    <citation type="submission" date="2017-02" db="EMBL/GenBank/DDBJ databases">
        <authorList>
            <person name="Varghese N."/>
            <person name="Submissions S."/>
        </authorList>
    </citation>
    <scope>NUCLEOTIDE SEQUENCE [LARGE SCALE GENOMIC DNA]</scope>
    <source>
        <strain evidence="4">ATCC 35199</strain>
    </source>
</reference>
<accession>A0A1T5CIL8</accession>
<evidence type="ECO:0000313" key="3">
    <source>
        <dbReference type="EMBL" id="SKB59318.1"/>
    </source>
</evidence>
<keyword evidence="1" id="KW-0472">Membrane</keyword>
<dbReference type="GO" id="GO:0015628">
    <property type="term" value="P:protein secretion by the type II secretion system"/>
    <property type="evidence" value="ECO:0007669"/>
    <property type="project" value="TreeGrafter"/>
</dbReference>
<dbReference type="Pfam" id="PF10531">
    <property type="entry name" value="SLBB"/>
    <property type="match status" value="1"/>
</dbReference>
<evidence type="ECO:0000256" key="1">
    <source>
        <dbReference type="SAM" id="Phobius"/>
    </source>
</evidence>
<dbReference type="PANTHER" id="PTHR21180">
    <property type="entry name" value="ENDONUCLEASE/EXONUCLEASE/PHOSPHATASE FAMILY DOMAIN-CONTAINING PROTEIN 1"/>
    <property type="match status" value="1"/>
</dbReference>
<protein>
    <submittedName>
        <fullName evidence="3">Competence protein ComEA</fullName>
    </submittedName>
</protein>
<dbReference type="AlphaFoldDB" id="A0A1T5CIL8"/>
<dbReference type="Pfam" id="PF12836">
    <property type="entry name" value="HHH_3"/>
    <property type="match status" value="1"/>
</dbReference>
<organism evidence="3 4">
    <name type="scientific">Acetoanaerobium noterae</name>
    <dbReference type="NCBI Taxonomy" id="745369"/>
    <lineage>
        <taxon>Bacteria</taxon>
        <taxon>Bacillati</taxon>
        <taxon>Bacillota</taxon>
        <taxon>Clostridia</taxon>
        <taxon>Peptostreptococcales</taxon>
        <taxon>Filifactoraceae</taxon>
        <taxon>Acetoanaerobium</taxon>
    </lineage>
</organism>
<dbReference type="RefSeq" id="WP_079590007.1">
    <property type="nucleotide sequence ID" value="NZ_CP154629.1"/>
</dbReference>
<feature type="transmembrane region" description="Helical" evidence="1">
    <location>
        <begin position="7"/>
        <end position="26"/>
    </location>
</feature>
<dbReference type="GO" id="GO:0015627">
    <property type="term" value="C:type II protein secretion system complex"/>
    <property type="evidence" value="ECO:0007669"/>
    <property type="project" value="TreeGrafter"/>
</dbReference>
<dbReference type="Proteomes" id="UP000243406">
    <property type="component" value="Unassembled WGS sequence"/>
</dbReference>
<proteinExistence type="predicted"/>
<gene>
    <name evidence="3" type="ORF">SAMN02745120_2201</name>
</gene>
<feature type="domain" description="Soluble ligand binding" evidence="2">
    <location>
        <begin position="67"/>
        <end position="111"/>
    </location>
</feature>
<dbReference type="Gene3D" id="3.10.560.10">
    <property type="entry name" value="Outer membrane lipoprotein wza domain like"/>
    <property type="match status" value="1"/>
</dbReference>
<keyword evidence="4" id="KW-1185">Reference proteome</keyword>
<dbReference type="Gene3D" id="1.10.150.310">
    <property type="entry name" value="Tex RuvX-like domain-like"/>
    <property type="match status" value="1"/>
</dbReference>
<name>A0A1T5CIL8_9FIRM</name>
<evidence type="ECO:0000313" key="4">
    <source>
        <dbReference type="Proteomes" id="UP000243406"/>
    </source>
</evidence>
<dbReference type="EMBL" id="FUYN01000005">
    <property type="protein sequence ID" value="SKB59318.1"/>
    <property type="molecule type" value="Genomic_DNA"/>
</dbReference>
<sequence length="205" mass="22528">MKNKNKYLLITIILVFTLLTVMVINLNANSKEYIIGDTDSSTIQDESIADDAEKENYEQEENSKVTVFVSGEVLNQRVVELEKGKRLIDAVEICGGLTEKADLNAVNLALVLEEEGHYIIPAIGDTNVVNATNLNQMNSSSNLVNINSADIELLKTLPGVGDVLGQRILDKREELGKFTSIDQLNDVSGIGDKKFSDIKDKVTID</sequence>
<evidence type="ECO:0000259" key="2">
    <source>
        <dbReference type="Pfam" id="PF10531"/>
    </source>
</evidence>
<dbReference type="InterPro" id="IPR051675">
    <property type="entry name" value="Endo/Exo/Phosphatase_dom_1"/>
</dbReference>
<keyword evidence="1" id="KW-0812">Transmembrane</keyword>
<dbReference type="OrthoDB" id="9790239at2"/>
<dbReference type="PANTHER" id="PTHR21180:SF32">
    <property type="entry name" value="ENDONUCLEASE_EXONUCLEASE_PHOSPHATASE FAMILY DOMAIN-CONTAINING PROTEIN 1"/>
    <property type="match status" value="1"/>
</dbReference>
<dbReference type="SUPFAM" id="SSF47781">
    <property type="entry name" value="RuvA domain 2-like"/>
    <property type="match status" value="1"/>
</dbReference>
<dbReference type="InterPro" id="IPR019554">
    <property type="entry name" value="Soluble_ligand-bd"/>
</dbReference>
<dbReference type="InterPro" id="IPR010994">
    <property type="entry name" value="RuvA_2-like"/>
</dbReference>